<gene>
    <name evidence="2" type="primary">Dsim\GD24293</name>
    <name evidence="2" type="ORF">Dsimw501_GD24293</name>
</gene>
<accession>A0A0J9TSC4</accession>
<keyword evidence="1" id="KW-0732">Signal</keyword>
<organism evidence="2">
    <name type="scientific">Drosophila simulans</name>
    <name type="common">Fruit fly</name>
    <dbReference type="NCBI Taxonomy" id="7240"/>
    <lineage>
        <taxon>Eukaryota</taxon>
        <taxon>Metazoa</taxon>
        <taxon>Ecdysozoa</taxon>
        <taxon>Arthropoda</taxon>
        <taxon>Hexapoda</taxon>
        <taxon>Insecta</taxon>
        <taxon>Pterygota</taxon>
        <taxon>Neoptera</taxon>
        <taxon>Endopterygota</taxon>
        <taxon>Diptera</taxon>
        <taxon>Brachycera</taxon>
        <taxon>Muscomorpha</taxon>
        <taxon>Ephydroidea</taxon>
        <taxon>Drosophilidae</taxon>
        <taxon>Drosophila</taxon>
        <taxon>Sophophora</taxon>
    </lineage>
</organism>
<dbReference type="AlphaFoldDB" id="A0A0J9TSC4"/>
<name>A0A0J9TSC4_DROSI</name>
<dbReference type="KEGG" id="dsi:Dsimw501_GD24293"/>
<reference evidence="2" key="3">
    <citation type="submission" date="2015-04" db="EMBL/GenBank/DDBJ databases">
        <authorList>
            <consortium name="FlyBase"/>
        </authorList>
    </citation>
    <scope>NUCLEOTIDE SEQUENCE</scope>
    <source>
        <strain evidence="2">W501</strain>
    </source>
</reference>
<reference evidence="2" key="2">
    <citation type="submission" date="2014-06" db="EMBL/GenBank/DDBJ databases">
        <authorList>
            <person name="Hu T."/>
            <person name="Eisen M.B."/>
            <person name="Thornton K.R."/>
            <person name="Andolfatto P."/>
        </authorList>
    </citation>
    <scope>NUCLEOTIDE SEQUENCE</scope>
    <source>
        <strain evidence="2">W501</strain>
    </source>
</reference>
<protein>
    <submittedName>
        <fullName evidence="2">Uncharacterized protein, isoform B</fullName>
    </submittedName>
</protein>
<dbReference type="Bgee" id="FBgn0195640">
    <property type="expression patterns" value="Expressed in adult organism and 3 other cell types or tissues"/>
</dbReference>
<feature type="signal peptide" evidence="1">
    <location>
        <begin position="1"/>
        <end position="22"/>
    </location>
</feature>
<evidence type="ECO:0000313" key="2">
    <source>
        <dbReference type="EMBL" id="KMY91240.1"/>
    </source>
</evidence>
<reference evidence="2" key="1">
    <citation type="journal article" date="2013" name="Genome Res.">
        <title>A second-generation assembly of the Drosophila simulans genome provides new insights into patterns of lineage-specific divergence.</title>
        <authorList>
            <person name="Hu T.T."/>
            <person name="Eisen M.B."/>
            <person name="Thornton K.R."/>
            <person name="Andolfatto P."/>
        </authorList>
    </citation>
    <scope>NUCLEOTIDE SEQUENCE [LARGE SCALE GENOMIC DNA]</scope>
    <source>
        <strain evidence="2">W501</strain>
    </source>
</reference>
<feature type="chain" id="PRO_5005323581" evidence="1">
    <location>
        <begin position="23"/>
        <end position="168"/>
    </location>
</feature>
<dbReference type="EMBL" id="CM002910">
    <property type="protein sequence ID" value="KMY91240.1"/>
    <property type="molecule type" value="Genomic_DNA"/>
</dbReference>
<proteinExistence type="predicted"/>
<evidence type="ECO:0000256" key="1">
    <source>
        <dbReference type="SAM" id="SignalP"/>
    </source>
</evidence>
<sequence>MAMMAALASLFLLVTLASSARAITCYECDSVNNPGCGERFVGDDISTTDCDVAANMRSLGAEATCLTKYHEGSEYTDARRHALREALLLLFRCLPNRHQLRRWTRSCGALYELPGLRTLRYGFVQRSHWIIHSTLCHCPLGTRTACPPGYLRKRSSVERRRSYFNVSY</sequence>
<dbReference type="Proteomes" id="UP000035880">
    <property type="component" value="Chromosome 2L"/>
</dbReference>
<dbReference type="OrthoDB" id="6582325at2759"/>